<dbReference type="GO" id="GO:0005829">
    <property type="term" value="C:cytosol"/>
    <property type="evidence" value="ECO:0007669"/>
    <property type="project" value="TreeGrafter"/>
</dbReference>
<dbReference type="SUPFAM" id="SSF54909">
    <property type="entry name" value="Dimeric alpha+beta barrel"/>
    <property type="match status" value="1"/>
</dbReference>
<dbReference type="Pfam" id="PF03992">
    <property type="entry name" value="ABM"/>
    <property type="match status" value="1"/>
</dbReference>
<gene>
    <name evidence="2" type="ORF">EXIGUO9Y_190081</name>
</gene>
<dbReference type="PROSITE" id="PS51725">
    <property type="entry name" value="ABM"/>
    <property type="match status" value="1"/>
</dbReference>
<evidence type="ECO:0000313" key="3">
    <source>
        <dbReference type="Proteomes" id="UP000439752"/>
    </source>
</evidence>
<dbReference type="PANTHER" id="PTHR33336">
    <property type="entry name" value="QUINOL MONOOXYGENASE YGIN-RELATED"/>
    <property type="match status" value="1"/>
</dbReference>
<evidence type="ECO:0000313" key="2">
    <source>
        <dbReference type="EMBL" id="VWX34640.1"/>
    </source>
</evidence>
<dbReference type="EMBL" id="CABWKQ010000011">
    <property type="protein sequence ID" value="VWX34640.1"/>
    <property type="molecule type" value="Genomic_DNA"/>
</dbReference>
<dbReference type="Proteomes" id="UP000439752">
    <property type="component" value="Unassembled WGS sequence"/>
</dbReference>
<dbReference type="Gene3D" id="3.30.70.100">
    <property type="match status" value="1"/>
</dbReference>
<proteinExistence type="predicted"/>
<dbReference type="GO" id="GO:0004497">
    <property type="term" value="F:monooxygenase activity"/>
    <property type="evidence" value="ECO:0007669"/>
    <property type="project" value="UniProtKB-KW"/>
</dbReference>
<keyword evidence="3" id="KW-1185">Reference proteome</keyword>
<organism evidence="2 3">
    <name type="scientific">Exiguobacterium oxidotolerans</name>
    <dbReference type="NCBI Taxonomy" id="223958"/>
    <lineage>
        <taxon>Bacteria</taxon>
        <taxon>Bacillati</taxon>
        <taxon>Bacillota</taxon>
        <taxon>Bacilli</taxon>
        <taxon>Bacillales</taxon>
        <taxon>Bacillales Family XII. Incertae Sedis</taxon>
        <taxon>Exiguobacterium</taxon>
    </lineage>
</organism>
<protein>
    <submittedName>
        <fullName evidence="2">Antibiotic biosynthesis monooxygenase</fullName>
    </submittedName>
</protein>
<reference evidence="2 3" key="1">
    <citation type="submission" date="2019-10" db="EMBL/GenBank/DDBJ databases">
        <authorList>
            <person name="Karimi E."/>
        </authorList>
    </citation>
    <scope>NUCLEOTIDE SEQUENCE [LARGE SCALE GENOMIC DNA]</scope>
    <source>
        <strain evidence="2">Exiguobacterium sp. 9Y</strain>
    </source>
</reference>
<dbReference type="PANTHER" id="PTHR33336:SF3">
    <property type="entry name" value="ABM DOMAIN-CONTAINING PROTEIN"/>
    <property type="match status" value="1"/>
</dbReference>
<feature type="domain" description="ABM" evidence="1">
    <location>
        <begin position="2"/>
        <end position="90"/>
    </location>
</feature>
<dbReference type="AlphaFoldDB" id="A0A653I6Z0"/>
<keyword evidence="2" id="KW-0503">Monooxygenase</keyword>
<evidence type="ECO:0000259" key="1">
    <source>
        <dbReference type="PROSITE" id="PS51725"/>
    </source>
</evidence>
<dbReference type="InterPro" id="IPR007138">
    <property type="entry name" value="ABM_dom"/>
</dbReference>
<dbReference type="InterPro" id="IPR011008">
    <property type="entry name" value="Dimeric_a/b-barrel"/>
</dbReference>
<name>A0A653I6Z0_9BACL</name>
<dbReference type="InterPro" id="IPR050744">
    <property type="entry name" value="AI-2_Isomerase_LsrG"/>
</dbReference>
<keyword evidence="2" id="KW-0560">Oxidoreductase</keyword>
<accession>A0A653I6Z0</accession>
<dbReference type="RefSeq" id="WP_159173019.1">
    <property type="nucleotide sequence ID" value="NZ_LR732311.1"/>
</dbReference>
<sequence length="95" mass="10991">MIQLIARIEAHPGQEEQLARVIEGVILPSRAESGCLTYQAHRAVDNTHVFYFYEQWRDQKAFDDHVASAHYRTYRTDSANLVADRSLTFLQDIPK</sequence>